<evidence type="ECO:0000256" key="10">
    <source>
        <dbReference type="PIRSR" id="PIRSR038928-2"/>
    </source>
</evidence>
<dbReference type="GO" id="GO:0005777">
    <property type="term" value="C:peroxisome"/>
    <property type="evidence" value="ECO:0007669"/>
    <property type="project" value="TreeGrafter"/>
</dbReference>
<dbReference type="InterPro" id="IPR024711">
    <property type="entry name" value="Catalase_clade1/3"/>
</dbReference>
<dbReference type="InterPro" id="IPR002226">
    <property type="entry name" value="Catalase_haem_BS"/>
</dbReference>
<dbReference type="GO" id="GO:0005739">
    <property type="term" value="C:mitochondrion"/>
    <property type="evidence" value="ECO:0007669"/>
    <property type="project" value="TreeGrafter"/>
</dbReference>
<keyword evidence="3 10" id="KW-0349">Heme</keyword>
<feature type="domain" description="Catalase core" evidence="13">
    <location>
        <begin position="37"/>
        <end position="423"/>
    </location>
</feature>
<evidence type="ECO:0000256" key="12">
    <source>
        <dbReference type="RuleBase" id="RU004142"/>
    </source>
</evidence>
<name>A0A1D2MN75_ORCCI</name>
<dbReference type="STRING" id="48709.A0A1D2MN75"/>
<dbReference type="FunFam" id="2.40.180.10:FF:000001">
    <property type="entry name" value="Catalase"/>
    <property type="match status" value="1"/>
</dbReference>
<evidence type="ECO:0000256" key="4">
    <source>
        <dbReference type="ARBA" id="ARBA00022723"/>
    </source>
</evidence>
<dbReference type="CDD" id="cd08156">
    <property type="entry name" value="catalase_clade_3"/>
    <property type="match status" value="1"/>
</dbReference>
<dbReference type="Pfam" id="PF00199">
    <property type="entry name" value="Catalase"/>
    <property type="match status" value="1"/>
</dbReference>
<evidence type="ECO:0000256" key="8">
    <source>
        <dbReference type="ARBA" id="ARBA00049254"/>
    </source>
</evidence>
<evidence type="ECO:0000256" key="6">
    <source>
        <dbReference type="ARBA" id="ARBA00023004"/>
    </source>
</evidence>
<keyword evidence="2 11" id="KW-0575">Peroxidase</keyword>
<keyword evidence="5 11" id="KW-0560">Oxidoreductase</keyword>
<comment type="caution">
    <text evidence="14">The sequence shown here is derived from an EMBL/GenBank/DDBJ whole genome shotgun (WGS) entry which is preliminary data.</text>
</comment>
<dbReference type="Gene3D" id="2.40.180.10">
    <property type="entry name" value="Catalase core domain"/>
    <property type="match status" value="1"/>
</dbReference>
<dbReference type="InterPro" id="IPR020835">
    <property type="entry name" value="Catalase_sf"/>
</dbReference>
<dbReference type="PANTHER" id="PTHR11465:SF9">
    <property type="entry name" value="CATALASE"/>
    <property type="match status" value="1"/>
</dbReference>
<feature type="binding site" description="axial binding residue" evidence="10">
    <location>
        <position position="367"/>
    </location>
    <ligand>
        <name>heme</name>
        <dbReference type="ChEBI" id="CHEBI:30413"/>
    </ligand>
    <ligandPart>
        <name>Fe</name>
        <dbReference type="ChEBI" id="CHEBI:18248"/>
    </ligandPart>
</feature>
<dbReference type="InterPro" id="IPR010582">
    <property type="entry name" value="Catalase_immune_responsive"/>
</dbReference>
<dbReference type="PIRSF" id="PIRSF038928">
    <property type="entry name" value="Catalase_clade1-3"/>
    <property type="match status" value="1"/>
</dbReference>
<evidence type="ECO:0000256" key="1">
    <source>
        <dbReference type="ARBA" id="ARBA00005329"/>
    </source>
</evidence>
<reference evidence="14 15" key="1">
    <citation type="journal article" date="2016" name="Genome Biol. Evol.">
        <title>Gene Family Evolution Reflects Adaptation to Soil Environmental Stressors in the Genome of the Collembolan Orchesella cincta.</title>
        <authorList>
            <person name="Faddeeva-Vakhrusheva A."/>
            <person name="Derks M.F."/>
            <person name="Anvar S.Y."/>
            <person name="Agamennone V."/>
            <person name="Suring W."/>
            <person name="Smit S."/>
            <person name="van Straalen N.M."/>
            <person name="Roelofs D."/>
        </authorList>
    </citation>
    <scope>NUCLEOTIDE SEQUENCE [LARGE SCALE GENOMIC DNA]</scope>
    <source>
        <tissue evidence="14">Mixed pool</tissue>
    </source>
</reference>
<dbReference type="GO" id="GO:0020037">
    <property type="term" value="F:heme binding"/>
    <property type="evidence" value="ECO:0007669"/>
    <property type="project" value="InterPro"/>
</dbReference>
<comment type="cofactor">
    <cofactor evidence="10">
        <name>heme</name>
        <dbReference type="ChEBI" id="CHEBI:30413"/>
    </cofactor>
</comment>
<dbReference type="GO" id="GO:0042744">
    <property type="term" value="P:hydrogen peroxide catabolic process"/>
    <property type="evidence" value="ECO:0007669"/>
    <property type="project" value="UniProtKB-KW"/>
</dbReference>
<dbReference type="GO" id="GO:0046872">
    <property type="term" value="F:metal ion binding"/>
    <property type="evidence" value="ECO:0007669"/>
    <property type="project" value="UniProtKB-KW"/>
</dbReference>
<dbReference type="EMBL" id="LJIJ01000828">
    <property type="protein sequence ID" value="ODM94304.1"/>
    <property type="molecule type" value="Genomic_DNA"/>
</dbReference>
<evidence type="ECO:0000256" key="5">
    <source>
        <dbReference type="ARBA" id="ARBA00023002"/>
    </source>
</evidence>
<keyword evidence="4 10" id="KW-0479">Metal-binding</keyword>
<evidence type="ECO:0000256" key="3">
    <source>
        <dbReference type="ARBA" id="ARBA00022617"/>
    </source>
</evidence>
<dbReference type="GO" id="GO:0042542">
    <property type="term" value="P:response to hydrogen peroxide"/>
    <property type="evidence" value="ECO:0007669"/>
    <property type="project" value="TreeGrafter"/>
</dbReference>
<dbReference type="OrthoDB" id="6880011at2759"/>
<comment type="similarity">
    <text evidence="1 11">Belongs to the catalase family.</text>
</comment>
<feature type="active site" evidence="9">
    <location>
        <position position="157"/>
    </location>
</feature>
<comment type="catalytic activity">
    <reaction evidence="8 11">
        <text>2 H2O2 = O2 + 2 H2O</text>
        <dbReference type="Rhea" id="RHEA:20309"/>
        <dbReference type="ChEBI" id="CHEBI:15377"/>
        <dbReference type="ChEBI" id="CHEBI:15379"/>
        <dbReference type="ChEBI" id="CHEBI:16240"/>
        <dbReference type="EC" id="1.11.1.6"/>
    </reaction>
</comment>
<dbReference type="InterPro" id="IPR011614">
    <property type="entry name" value="Catalase_core"/>
</dbReference>
<dbReference type="EC" id="1.11.1.6" evidence="11"/>
<evidence type="ECO:0000313" key="15">
    <source>
        <dbReference type="Proteomes" id="UP000094527"/>
    </source>
</evidence>
<organism evidence="14 15">
    <name type="scientific">Orchesella cincta</name>
    <name type="common">Springtail</name>
    <name type="synonym">Podura cincta</name>
    <dbReference type="NCBI Taxonomy" id="48709"/>
    <lineage>
        <taxon>Eukaryota</taxon>
        <taxon>Metazoa</taxon>
        <taxon>Ecdysozoa</taxon>
        <taxon>Arthropoda</taxon>
        <taxon>Hexapoda</taxon>
        <taxon>Collembola</taxon>
        <taxon>Entomobryomorpha</taxon>
        <taxon>Entomobryoidea</taxon>
        <taxon>Orchesellidae</taxon>
        <taxon>Orchesellinae</taxon>
        <taxon>Orchesella</taxon>
    </lineage>
</organism>
<protein>
    <recommendedName>
        <fullName evidence="11">Catalase</fullName>
        <ecNumber evidence="11">1.11.1.6</ecNumber>
    </recommendedName>
</protein>
<keyword evidence="6 10" id="KW-0408">Iron</keyword>
<dbReference type="AlphaFoldDB" id="A0A1D2MN75"/>
<dbReference type="PROSITE" id="PS51402">
    <property type="entry name" value="CATALASE_3"/>
    <property type="match status" value="1"/>
</dbReference>
<keyword evidence="7 11" id="KW-0376">Hydrogen peroxide</keyword>
<evidence type="ECO:0000256" key="11">
    <source>
        <dbReference type="RuleBase" id="RU000498"/>
    </source>
</evidence>
<sequence length="522" mass="59212">MPLSSWDFKLRKMGSRDKAAEQLNTWKSRNPNPDKAVNFHGCPIPSLSTSLSVGPKGPLLLQDTTLVEHLAHFDRERIPERVVHAKGAGAFGYFELTHDITKYCKAKPFEKVGLRTNVAVRFSTVGGESGSADTVRDPRGFAVKFYTEDGNWDLVGNNTPIFFIRDPILFPSFIHTQKRNPQTHLKDTDMFWDFITLRPETTHQVSFLFSDRGIPDGYRHMNGYSSHTLKLVNAQGTAVYSKFHLKTDQGIKCLPTDKARELSADDPDYSIHDLYNAISENRYPSWSMYIQVMTFEQAEKFRWNPFDLTKVWPHGEFPLIPVGKLVLDRNPTNYFAEVEQLAFSPANMIPGIEPSPDKMLQARLFSYTDTHRHRLGPNYVQIPVNCPLRTIKVKNYSRDGFMSQDTHQGGSPNYFPNSFGGPNVVEAAAASSFNLSGDVQRYNSADTDNFSQVGLFWNNVLTTEERKRLAANIAGHLKNAQEFLQQRAIKQFSQAHPEYGRMIRQELQAQTSSALKFANSNM</sequence>
<feature type="active site" evidence="9">
    <location>
        <position position="84"/>
    </location>
</feature>
<comment type="function">
    <text evidence="12">Catalyzes the degradation of hydrogen peroxide (H(2)O(2)) generated by peroxisomal oxidases to water and oxygen, thereby protecting cells from the toxic effects of hydrogen peroxide.</text>
</comment>
<gene>
    <name evidence="14" type="ORF">Ocin01_12376</name>
</gene>
<dbReference type="PANTHER" id="PTHR11465">
    <property type="entry name" value="CATALASE"/>
    <property type="match status" value="1"/>
</dbReference>
<dbReference type="OMA" id="KFRWNVF"/>
<evidence type="ECO:0000256" key="7">
    <source>
        <dbReference type="ARBA" id="ARBA00023324"/>
    </source>
</evidence>
<keyword evidence="15" id="KW-1185">Reference proteome</keyword>
<dbReference type="SMART" id="SM01060">
    <property type="entry name" value="Catalase"/>
    <property type="match status" value="1"/>
</dbReference>
<dbReference type="InterPro" id="IPR024708">
    <property type="entry name" value="Catalase_AS"/>
</dbReference>
<dbReference type="SUPFAM" id="SSF56634">
    <property type="entry name" value="Heme-dependent catalase-like"/>
    <property type="match status" value="1"/>
</dbReference>
<dbReference type="GO" id="GO:0004096">
    <property type="term" value="F:catalase activity"/>
    <property type="evidence" value="ECO:0007669"/>
    <property type="project" value="UniProtKB-EC"/>
</dbReference>
<dbReference type="Pfam" id="PF06628">
    <property type="entry name" value="Catalase-rel"/>
    <property type="match status" value="1"/>
</dbReference>
<evidence type="ECO:0000259" key="13">
    <source>
        <dbReference type="SMART" id="SM01060"/>
    </source>
</evidence>
<proteinExistence type="inferred from homology"/>
<evidence type="ECO:0000313" key="14">
    <source>
        <dbReference type="EMBL" id="ODM94304.1"/>
    </source>
</evidence>
<accession>A0A1D2MN75</accession>
<dbReference type="PROSITE" id="PS00437">
    <property type="entry name" value="CATALASE_1"/>
    <property type="match status" value="1"/>
</dbReference>
<evidence type="ECO:0000256" key="2">
    <source>
        <dbReference type="ARBA" id="ARBA00022559"/>
    </source>
</evidence>
<dbReference type="PROSITE" id="PS00438">
    <property type="entry name" value="CATALASE_2"/>
    <property type="match status" value="1"/>
</dbReference>
<dbReference type="InterPro" id="IPR040333">
    <property type="entry name" value="Catalase_3"/>
</dbReference>
<dbReference type="InterPro" id="IPR018028">
    <property type="entry name" value="Catalase"/>
</dbReference>
<dbReference type="Proteomes" id="UP000094527">
    <property type="component" value="Unassembled WGS sequence"/>
</dbReference>
<dbReference type="PRINTS" id="PR00067">
    <property type="entry name" value="CATALASE"/>
</dbReference>
<evidence type="ECO:0000256" key="9">
    <source>
        <dbReference type="PIRSR" id="PIRSR038928-1"/>
    </source>
</evidence>